<evidence type="ECO:0000256" key="1">
    <source>
        <dbReference type="SAM" id="MobiDB-lite"/>
    </source>
</evidence>
<evidence type="ECO:0000313" key="2">
    <source>
        <dbReference type="EMBL" id="UQZ81420.1"/>
    </source>
</evidence>
<reference evidence="2" key="1">
    <citation type="submission" date="2018-02" db="EMBL/GenBank/DDBJ databases">
        <authorList>
            <person name="Kim S.-K."/>
            <person name="Jung H.-I."/>
            <person name="Lee S.-W."/>
        </authorList>
    </citation>
    <scope>NUCLEOTIDE SEQUENCE</scope>
    <source>
        <strain evidence="2">SK3146</strain>
    </source>
</reference>
<name>A0ABY4RH00_9BACL</name>
<dbReference type="Proteomes" id="UP001057134">
    <property type="component" value="Chromosome"/>
</dbReference>
<dbReference type="EMBL" id="CP027059">
    <property type="protein sequence ID" value="UQZ81420.1"/>
    <property type="molecule type" value="Genomic_DNA"/>
</dbReference>
<feature type="compositionally biased region" description="Low complexity" evidence="1">
    <location>
        <begin position="580"/>
        <end position="589"/>
    </location>
</feature>
<evidence type="ECO:0000313" key="3">
    <source>
        <dbReference type="Proteomes" id="UP001057134"/>
    </source>
</evidence>
<dbReference type="PANTHER" id="PTHR40616">
    <property type="entry name" value="LINALOOL DEHYDRATASE_ISOMERASE DOMAIN-CONTAINING PROTEIN"/>
    <property type="match status" value="1"/>
</dbReference>
<protein>
    <recommendedName>
        <fullName evidence="4">Heparinase II/III-like protein</fullName>
    </recommendedName>
</protein>
<feature type="compositionally biased region" description="Basic and acidic residues" evidence="1">
    <location>
        <begin position="591"/>
        <end position="604"/>
    </location>
</feature>
<dbReference type="RefSeq" id="WP_249863659.1">
    <property type="nucleotide sequence ID" value="NZ_CP027059.1"/>
</dbReference>
<reference evidence="2" key="2">
    <citation type="journal article" date="2021" name="J Anim Sci Technol">
        <title>Complete genome sequence of Paenibacillus konkukensis sp. nov. SK3146 as a potential probiotic strain.</title>
        <authorList>
            <person name="Jung H.I."/>
            <person name="Park S."/>
            <person name="Niu K.M."/>
            <person name="Lee S.W."/>
            <person name="Kothari D."/>
            <person name="Yi K.J."/>
            <person name="Kim S.K."/>
        </authorList>
    </citation>
    <scope>NUCLEOTIDE SEQUENCE</scope>
    <source>
        <strain evidence="2">SK3146</strain>
    </source>
</reference>
<sequence>MTIDHHRMLFKELERWHPDYNPELKMVRRPFSSPGYHTTLKREQVTHTHPTLAALVYALGLLDSEDEALAARASDIIGKVIGLQDQNRENATFGIWSWFLEEPLSMMAPPDWNWADFCGKRLVLAEQRHGQRFSAELRERLRHAVYCACDAIMKRNVGPGYTNIAIMGAFVTLIAGEVYGEERYRDYGLERLRKFSDYTKELGTFQEFNSPTYTVVAIQELSSIHTSTGLEEAKQLSADMLDVAWRMVAEHYHVPTGEWSGPHSRSYSTAMTDAVRSFLELACPGSLSLLPEERFAYNLDWYGSGIRCPEAYISAFRQAQTGEFRQVVQRSAAGEPVNTATTYKDERISLGTFSRDVMWNQRRNLLAYVPNGEGFTYMHLRFLHDGYDYSSAVFYGEQLQNDVLFGIGFCTDGGDTHIGLDPIDGTIEASDLRLRLEFGGSQEGVAADLTDAWSEAAAEAGTALEAASGSAAATRGGADLRTANVRLDRGLAVQAQVLFAAFDGERPEWKISADEGKLCVDYVIYAGARKRFDFRGMEQALLVFALRLGSAAEPAGLNASAVPERAAAAVSASAERKPEGPGAAAPEAAEAAERRPRVHAEWHTDGGGTLRLSLPLKPAPKQEMLQP</sequence>
<accession>A0ABY4RH00</accession>
<organism evidence="2 3">
    <name type="scientific">Paenibacillus konkukensis</name>
    <dbReference type="NCBI Taxonomy" id="2020716"/>
    <lineage>
        <taxon>Bacteria</taxon>
        <taxon>Bacillati</taxon>
        <taxon>Bacillota</taxon>
        <taxon>Bacilli</taxon>
        <taxon>Bacillales</taxon>
        <taxon>Paenibacillaceae</taxon>
        <taxon>Paenibacillus</taxon>
    </lineage>
</organism>
<gene>
    <name evidence="2" type="ORF">SK3146_00576</name>
</gene>
<evidence type="ECO:0008006" key="4">
    <source>
        <dbReference type="Google" id="ProtNLM"/>
    </source>
</evidence>
<keyword evidence="3" id="KW-1185">Reference proteome</keyword>
<proteinExistence type="predicted"/>
<dbReference type="PANTHER" id="PTHR40616:SF1">
    <property type="entry name" value="LINALOOL DEHYDRATASE_ISOMERASE DOMAIN-CONTAINING PROTEIN"/>
    <property type="match status" value="1"/>
</dbReference>
<feature type="region of interest" description="Disordered" evidence="1">
    <location>
        <begin position="570"/>
        <end position="627"/>
    </location>
</feature>